<keyword evidence="2" id="KW-1185">Reference proteome</keyword>
<proteinExistence type="predicted"/>
<name>A0A920CQ44_9BACL</name>
<dbReference type="AlphaFoldDB" id="A0A920CQ44"/>
<dbReference type="EMBL" id="BORT01000001">
    <property type="protein sequence ID" value="GIO45624.1"/>
    <property type="molecule type" value="Genomic_DNA"/>
</dbReference>
<dbReference type="Proteomes" id="UP000682811">
    <property type="component" value="Unassembled WGS sequence"/>
</dbReference>
<evidence type="ECO:0000313" key="2">
    <source>
        <dbReference type="Proteomes" id="UP000682811"/>
    </source>
</evidence>
<comment type="caution">
    <text evidence="1">The sequence shown here is derived from an EMBL/GenBank/DDBJ whole genome shotgun (WGS) entry which is preliminary data.</text>
</comment>
<organism evidence="1 2">
    <name type="scientific">Paenibacillus azoreducens</name>
    <dbReference type="NCBI Taxonomy" id="116718"/>
    <lineage>
        <taxon>Bacteria</taxon>
        <taxon>Bacillati</taxon>
        <taxon>Bacillota</taxon>
        <taxon>Bacilli</taxon>
        <taxon>Bacillales</taxon>
        <taxon>Paenibacillaceae</taxon>
        <taxon>Paenibacillus</taxon>
    </lineage>
</organism>
<evidence type="ECO:0000313" key="1">
    <source>
        <dbReference type="EMBL" id="GIO45624.1"/>
    </source>
</evidence>
<reference evidence="1 2" key="1">
    <citation type="submission" date="2021-03" db="EMBL/GenBank/DDBJ databases">
        <title>Antimicrobial resistance genes in bacteria isolated from Japanese honey, and their potential for conferring macrolide and lincosamide resistance in the American foulbrood pathogen Paenibacillus larvae.</title>
        <authorList>
            <person name="Okamoto M."/>
            <person name="Kumagai M."/>
            <person name="Kanamori H."/>
            <person name="Takamatsu D."/>
        </authorList>
    </citation>
    <scope>NUCLEOTIDE SEQUENCE [LARGE SCALE GENOMIC DNA]</scope>
    <source>
        <strain evidence="1 2">J34TS1</strain>
    </source>
</reference>
<gene>
    <name evidence="1" type="ORF">J34TS1_03890</name>
</gene>
<accession>A0A920CQ44</accession>
<protein>
    <submittedName>
        <fullName evidence="1">Uncharacterized protein</fullName>
    </submittedName>
</protein>
<sequence>MRSKSTERCVAFEAYSDYFAEVPEVYTSDISKKRQHCLHTALSEIAGLFFIQQFLAGDSRVGHLIRVKNNVEFFFR</sequence>